<evidence type="ECO:0000256" key="1">
    <source>
        <dbReference type="ARBA" id="ARBA00023157"/>
    </source>
</evidence>
<dbReference type="PROSITE" id="PS01187">
    <property type="entry name" value="EGF_CA"/>
    <property type="match status" value="1"/>
</dbReference>
<sequence>MDYVIIYTPDDSLPIDKWKHIPARCRDSFGKVIDNLPSDSDYKVCVVTKSSANNNSAIIDDENCDSITLDKETTAPPDYEPWDQDQQTSPCQCLCSDDGSAVIQASCNKQAMEAFRPVATLPPAIEGECPCSVKAHAGRCPSGYFLQKSMCIDVNECQQQNGGCSHGCINIPGDFYCACPHGMMRDPADPKTCINVAGSFDRITELLAQYLHANSKNIDGHKVGVTSTDSDKGRRFKATIKTEDDKILSFEWPAMVRKALRWLI</sequence>
<dbReference type="AlphaFoldDB" id="A0A914P9E8"/>
<dbReference type="InterPro" id="IPR001881">
    <property type="entry name" value="EGF-like_Ca-bd_dom"/>
</dbReference>
<dbReference type="Proteomes" id="UP000887578">
    <property type="component" value="Unplaced"/>
</dbReference>
<dbReference type="SMART" id="SM00181">
    <property type="entry name" value="EGF"/>
    <property type="match status" value="1"/>
</dbReference>
<name>A0A914P9E8_9BILA</name>
<dbReference type="Gene3D" id="2.10.25.10">
    <property type="entry name" value="Laminin"/>
    <property type="match status" value="1"/>
</dbReference>
<proteinExistence type="predicted"/>
<keyword evidence="4" id="KW-1185">Reference proteome</keyword>
<evidence type="ECO:0000313" key="5">
    <source>
        <dbReference type="WBParaSite" id="PDA_v2.g14679.t1"/>
    </source>
</evidence>
<reference evidence="5" key="1">
    <citation type="submission" date="2022-11" db="UniProtKB">
        <authorList>
            <consortium name="WormBaseParasite"/>
        </authorList>
    </citation>
    <scope>IDENTIFICATION</scope>
</reference>
<feature type="domain" description="EGF-like calcium-binding" evidence="2">
    <location>
        <begin position="153"/>
        <end position="194"/>
    </location>
</feature>
<accession>A0A914P9E8</accession>
<keyword evidence="1" id="KW-1015">Disulfide bond</keyword>
<dbReference type="InterPro" id="IPR000742">
    <property type="entry name" value="EGF"/>
</dbReference>
<dbReference type="SUPFAM" id="SSF57196">
    <property type="entry name" value="EGF/Laminin"/>
    <property type="match status" value="1"/>
</dbReference>
<feature type="domain" description="EGF-like" evidence="3">
    <location>
        <begin position="156"/>
        <end position="194"/>
    </location>
</feature>
<evidence type="ECO:0000259" key="2">
    <source>
        <dbReference type="SMART" id="SM00179"/>
    </source>
</evidence>
<protein>
    <submittedName>
        <fullName evidence="5">Uncharacterized protein</fullName>
    </submittedName>
</protein>
<dbReference type="SMART" id="SM00179">
    <property type="entry name" value="EGF_CA"/>
    <property type="match status" value="1"/>
</dbReference>
<dbReference type="GO" id="GO:0005509">
    <property type="term" value="F:calcium ion binding"/>
    <property type="evidence" value="ECO:0007669"/>
    <property type="project" value="InterPro"/>
</dbReference>
<organism evidence="4 5">
    <name type="scientific">Panagrolaimus davidi</name>
    <dbReference type="NCBI Taxonomy" id="227884"/>
    <lineage>
        <taxon>Eukaryota</taxon>
        <taxon>Metazoa</taxon>
        <taxon>Ecdysozoa</taxon>
        <taxon>Nematoda</taxon>
        <taxon>Chromadorea</taxon>
        <taxon>Rhabditida</taxon>
        <taxon>Tylenchina</taxon>
        <taxon>Panagrolaimomorpha</taxon>
        <taxon>Panagrolaimoidea</taxon>
        <taxon>Panagrolaimidae</taxon>
        <taxon>Panagrolaimus</taxon>
    </lineage>
</organism>
<dbReference type="WBParaSite" id="PDA_v2.g14679.t1">
    <property type="protein sequence ID" value="PDA_v2.g14679.t1"/>
    <property type="gene ID" value="PDA_v2.g14679"/>
</dbReference>
<evidence type="ECO:0000259" key="3">
    <source>
        <dbReference type="SMART" id="SM00181"/>
    </source>
</evidence>
<dbReference type="Pfam" id="PF14670">
    <property type="entry name" value="FXa_inhibition"/>
    <property type="match status" value="1"/>
</dbReference>
<evidence type="ECO:0000313" key="4">
    <source>
        <dbReference type="Proteomes" id="UP000887578"/>
    </source>
</evidence>
<dbReference type="InterPro" id="IPR018097">
    <property type="entry name" value="EGF_Ca-bd_CS"/>
</dbReference>